<dbReference type="EMBL" id="KC752290">
    <property type="protein sequence ID" value="AGQ20197.1"/>
    <property type="molecule type" value="Genomic_DNA"/>
</dbReference>
<feature type="transmembrane region" description="Helical" evidence="1">
    <location>
        <begin position="96"/>
        <end position="113"/>
    </location>
</feature>
<keyword evidence="1" id="KW-0812">Transmembrane</keyword>
<reference evidence="2" key="1">
    <citation type="journal article" date="2013" name="J. Gen. Virol.">
        <title>Ultrastructural and genomic characterization of a second banchine polydnavirus confirms the existence of shared features within this ichnovirus lineage.</title>
        <authorList>
            <person name="Djoumad A."/>
            <person name="Stoltz D."/>
            <person name="Beliveau C."/>
            <person name="Boyle B."/>
            <person name="Kuhn L."/>
            <person name="Cusson M."/>
        </authorList>
    </citation>
    <scope>NUCLEOTIDE SEQUENCE</scope>
</reference>
<keyword evidence="1" id="KW-0472">Membrane</keyword>
<keyword evidence="1" id="KW-1133">Transmembrane helix</keyword>
<evidence type="ECO:0000256" key="1">
    <source>
        <dbReference type="SAM" id="Phobius"/>
    </source>
</evidence>
<protein>
    <submittedName>
        <fullName evidence="2">AsIV-cont00084-ORF2</fullName>
    </submittedName>
</protein>
<organism evidence="2">
    <name type="scientific">Apophua simplicipes ichnovirus</name>
    <dbReference type="NCBI Taxonomy" id="1329648"/>
    <lineage>
        <taxon>Viruses</taxon>
        <taxon>Viruses incertae sedis</taxon>
        <taxon>Polydnaviriformidae</taxon>
        <taxon>Ichnoviriform</taxon>
    </lineage>
</organism>
<proteinExistence type="predicted"/>
<evidence type="ECO:0000313" key="2">
    <source>
        <dbReference type="EMBL" id="AGQ20197.1"/>
    </source>
</evidence>
<sequence>MNNIFPNKSIPKEKSDIAIFSTSWMTNYAGTDKQCMCNVGTYAFGGLTHLYSDARYYAVGRKPNCSQRCSICSGVFRGLGASDSASQYTDWYPEYHSIYFLYIIIILIFIIIII</sequence>
<accession>S5DYX3</accession>
<name>S5DYX3_9VIRU</name>